<gene>
    <name evidence="5" type="ORF">GCM10009788_00920</name>
</gene>
<organism evidence="5 6">
    <name type="scientific">Nocardioides humi</name>
    <dbReference type="NCBI Taxonomy" id="449461"/>
    <lineage>
        <taxon>Bacteria</taxon>
        <taxon>Bacillati</taxon>
        <taxon>Actinomycetota</taxon>
        <taxon>Actinomycetes</taxon>
        <taxon>Propionibacteriales</taxon>
        <taxon>Nocardioidaceae</taxon>
        <taxon>Nocardioides</taxon>
    </lineage>
</organism>
<dbReference type="Pfam" id="PF07729">
    <property type="entry name" value="FCD"/>
    <property type="match status" value="1"/>
</dbReference>
<dbReference type="Pfam" id="PF00392">
    <property type="entry name" value="GntR"/>
    <property type="match status" value="1"/>
</dbReference>
<keyword evidence="2" id="KW-0238">DNA-binding</keyword>
<dbReference type="CDD" id="cd07377">
    <property type="entry name" value="WHTH_GntR"/>
    <property type="match status" value="1"/>
</dbReference>
<keyword evidence="1" id="KW-0805">Transcription regulation</keyword>
<protein>
    <submittedName>
        <fullName evidence="5">GntR family transcriptional regulator</fullName>
    </submittedName>
</protein>
<dbReference type="Gene3D" id="1.10.10.10">
    <property type="entry name" value="Winged helix-like DNA-binding domain superfamily/Winged helix DNA-binding domain"/>
    <property type="match status" value="1"/>
</dbReference>
<evidence type="ECO:0000313" key="5">
    <source>
        <dbReference type="EMBL" id="GAA1501826.1"/>
    </source>
</evidence>
<evidence type="ECO:0000256" key="2">
    <source>
        <dbReference type="ARBA" id="ARBA00023125"/>
    </source>
</evidence>
<dbReference type="Gene3D" id="1.20.120.530">
    <property type="entry name" value="GntR ligand-binding domain-like"/>
    <property type="match status" value="1"/>
</dbReference>
<keyword evidence="3" id="KW-0804">Transcription</keyword>
<keyword evidence="6" id="KW-1185">Reference proteome</keyword>
<dbReference type="PANTHER" id="PTHR43537">
    <property type="entry name" value="TRANSCRIPTIONAL REGULATOR, GNTR FAMILY"/>
    <property type="match status" value="1"/>
</dbReference>
<feature type="domain" description="HTH gntR-type" evidence="4">
    <location>
        <begin position="11"/>
        <end position="78"/>
    </location>
</feature>
<dbReference type="SUPFAM" id="SSF46785">
    <property type="entry name" value="Winged helix' DNA-binding domain"/>
    <property type="match status" value="1"/>
</dbReference>
<name>A0ABN1ZPW1_9ACTN</name>
<dbReference type="InterPro" id="IPR036388">
    <property type="entry name" value="WH-like_DNA-bd_sf"/>
</dbReference>
<dbReference type="InterPro" id="IPR008920">
    <property type="entry name" value="TF_FadR/GntR_C"/>
</dbReference>
<dbReference type="SUPFAM" id="SSF48008">
    <property type="entry name" value="GntR ligand-binding domain-like"/>
    <property type="match status" value="1"/>
</dbReference>
<evidence type="ECO:0000256" key="1">
    <source>
        <dbReference type="ARBA" id="ARBA00023015"/>
    </source>
</evidence>
<dbReference type="InterPro" id="IPR036390">
    <property type="entry name" value="WH_DNA-bd_sf"/>
</dbReference>
<comment type="caution">
    <text evidence="5">The sequence shown here is derived from an EMBL/GenBank/DDBJ whole genome shotgun (WGS) entry which is preliminary data.</text>
</comment>
<evidence type="ECO:0000313" key="6">
    <source>
        <dbReference type="Proteomes" id="UP001500842"/>
    </source>
</evidence>
<dbReference type="InterPro" id="IPR000524">
    <property type="entry name" value="Tscrpt_reg_HTH_GntR"/>
</dbReference>
<evidence type="ECO:0000256" key="3">
    <source>
        <dbReference type="ARBA" id="ARBA00023163"/>
    </source>
</evidence>
<dbReference type="EMBL" id="BAAAOR010000002">
    <property type="protein sequence ID" value="GAA1501826.1"/>
    <property type="molecule type" value="Genomic_DNA"/>
</dbReference>
<dbReference type="Proteomes" id="UP001500842">
    <property type="component" value="Unassembled WGS sequence"/>
</dbReference>
<evidence type="ECO:0000259" key="4">
    <source>
        <dbReference type="PROSITE" id="PS50949"/>
    </source>
</evidence>
<reference evidence="5 6" key="1">
    <citation type="journal article" date="2019" name="Int. J. Syst. Evol. Microbiol.">
        <title>The Global Catalogue of Microorganisms (GCM) 10K type strain sequencing project: providing services to taxonomists for standard genome sequencing and annotation.</title>
        <authorList>
            <consortium name="The Broad Institute Genomics Platform"/>
            <consortium name="The Broad Institute Genome Sequencing Center for Infectious Disease"/>
            <person name="Wu L."/>
            <person name="Ma J."/>
        </authorList>
    </citation>
    <scope>NUCLEOTIDE SEQUENCE [LARGE SCALE GENOMIC DNA]</scope>
    <source>
        <strain evidence="5 6">JCM 14942</strain>
    </source>
</reference>
<dbReference type="PANTHER" id="PTHR43537:SF49">
    <property type="entry name" value="TRANSCRIPTIONAL REGULATORY PROTEIN"/>
    <property type="match status" value="1"/>
</dbReference>
<sequence>MPPALERLETQSVADRCYEAISRAITVGELRAGERLTERGLAASLNVSATPIREAIKRLEREGLVERPGPRTLVVTAMTPATLSQIIEARAAIRGVLARLAARHATPEQVDELMAVLDESDDLWRLIASRRADGLPIDDHLRRVADMTDRFNRLQYACAGNPLLVRLLEQTEAFNHREMRERTQRAMLDQQVPGNYRWKDDRAVVEAIARRDEAEAERITIQHVRKAMTEVLEIWPQTRGDGAPDES</sequence>
<accession>A0ABN1ZPW1</accession>
<dbReference type="SMART" id="SM00895">
    <property type="entry name" value="FCD"/>
    <property type="match status" value="1"/>
</dbReference>
<dbReference type="PROSITE" id="PS50949">
    <property type="entry name" value="HTH_GNTR"/>
    <property type="match status" value="1"/>
</dbReference>
<dbReference type="InterPro" id="IPR011711">
    <property type="entry name" value="GntR_C"/>
</dbReference>
<proteinExistence type="predicted"/>
<dbReference type="RefSeq" id="WP_141003521.1">
    <property type="nucleotide sequence ID" value="NZ_BAAAOR010000002.1"/>
</dbReference>
<dbReference type="SMART" id="SM00345">
    <property type="entry name" value="HTH_GNTR"/>
    <property type="match status" value="1"/>
</dbReference>